<evidence type="ECO:0000256" key="7">
    <source>
        <dbReference type="ARBA" id="ARBA00022723"/>
    </source>
</evidence>
<dbReference type="GO" id="GO:0020037">
    <property type="term" value="F:heme binding"/>
    <property type="evidence" value="ECO:0007669"/>
    <property type="project" value="TreeGrafter"/>
</dbReference>
<evidence type="ECO:0000256" key="12">
    <source>
        <dbReference type="SAM" id="Phobius"/>
    </source>
</evidence>
<keyword evidence="6 12" id="KW-0812">Transmembrane</keyword>
<evidence type="ECO:0000313" key="14">
    <source>
        <dbReference type="EMBL" id="BAO43636.1"/>
    </source>
</evidence>
<keyword evidence="15" id="KW-1185">Reference proteome</keyword>
<keyword evidence="3" id="KW-0813">Transport</keyword>
<dbReference type="PANTHER" id="PTHR30485:SF0">
    <property type="entry name" value="NI_FE-HYDROGENASE 1 B-TYPE CYTOCHROME SUBUNIT-RELATED"/>
    <property type="match status" value="1"/>
</dbReference>
<dbReference type="SUPFAM" id="SSF81342">
    <property type="entry name" value="Transmembrane di-heme cytochromes"/>
    <property type="match status" value="1"/>
</dbReference>
<feature type="transmembrane region" description="Helical" evidence="12">
    <location>
        <begin position="152"/>
        <end position="178"/>
    </location>
</feature>
<accession>A0A7U6GHB7</accession>
<evidence type="ECO:0000256" key="8">
    <source>
        <dbReference type="ARBA" id="ARBA00022982"/>
    </source>
</evidence>
<dbReference type="GO" id="GO:0005886">
    <property type="term" value="C:plasma membrane"/>
    <property type="evidence" value="ECO:0007669"/>
    <property type="project" value="UniProtKB-SubCell"/>
</dbReference>
<feature type="domain" description="Cytochrome b561 bacterial/Ni-hydrogenase" evidence="13">
    <location>
        <begin position="9"/>
        <end position="193"/>
    </location>
</feature>
<sequence length="217" mass="25634">MPVRKVKIFDGFERFWHWTQMALIFTLLFTGLRIHGVHAWLNFDQAVNVHTLAALGLMLLWVFAIFWHLTTGAWRQYLPTLNGLWPVMRYYAWDIFQGKPHPYRKHLTRKHNPLQAMTYAALKLLLFPAIWVSGLTYLFYNYWQQGASSPWLYWVANIHVLSAYAILTFVIIHVYMLTTGSSFSHHVMPMITGYDEVELTEAELAYLEQDEPQRLKR</sequence>
<dbReference type="InterPro" id="IPR011577">
    <property type="entry name" value="Cyt_b561_bac/Ni-Hgenase"/>
</dbReference>
<dbReference type="InterPro" id="IPR000516">
    <property type="entry name" value="Ni-dep_Hydgase_cyt-B"/>
</dbReference>
<dbReference type="AlphaFoldDB" id="A0A7U6GHB7"/>
<evidence type="ECO:0000256" key="11">
    <source>
        <dbReference type="ARBA" id="ARBA00023136"/>
    </source>
</evidence>
<dbReference type="EMBL" id="AP012273">
    <property type="protein sequence ID" value="BAO43636.1"/>
    <property type="molecule type" value="Genomic_DNA"/>
</dbReference>
<evidence type="ECO:0000259" key="13">
    <source>
        <dbReference type="Pfam" id="PF01292"/>
    </source>
</evidence>
<dbReference type="PANTHER" id="PTHR30485">
    <property type="entry name" value="NI/FE-HYDROGENASE 1 B-TYPE CYTOCHROME SUBUNIT"/>
    <property type="match status" value="1"/>
</dbReference>
<dbReference type="InterPro" id="IPR051542">
    <property type="entry name" value="Hydrogenase_cytochrome"/>
</dbReference>
<evidence type="ECO:0000256" key="6">
    <source>
        <dbReference type="ARBA" id="ARBA00022692"/>
    </source>
</evidence>
<dbReference type="OrthoDB" id="1117555at2"/>
<keyword evidence="8" id="KW-0249">Electron transport</keyword>
<evidence type="ECO:0000256" key="4">
    <source>
        <dbReference type="ARBA" id="ARBA00022475"/>
    </source>
</evidence>
<dbReference type="GO" id="GO:0022904">
    <property type="term" value="P:respiratory electron transport chain"/>
    <property type="evidence" value="ECO:0007669"/>
    <property type="project" value="InterPro"/>
</dbReference>
<dbReference type="PRINTS" id="PR00161">
    <property type="entry name" value="NIHGNASECYTB"/>
</dbReference>
<feature type="transmembrane region" description="Helical" evidence="12">
    <location>
        <begin position="119"/>
        <end position="140"/>
    </location>
</feature>
<feature type="transmembrane region" description="Helical" evidence="12">
    <location>
        <begin position="21"/>
        <end position="41"/>
    </location>
</feature>
<keyword evidence="5" id="KW-0349">Heme</keyword>
<evidence type="ECO:0000256" key="2">
    <source>
        <dbReference type="ARBA" id="ARBA00008622"/>
    </source>
</evidence>
<keyword evidence="11 12" id="KW-0472">Membrane</keyword>
<dbReference type="GO" id="GO:0009055">
    <property type="term" value="F:electron transfer activity"/>
    <property type="evidence" value="ECO:0007669"/>
    <property type="project" value="InterPro"/>
</dbReference>
<feature type="transmembrane region" description="Helical" evidence="12">
    <location>
        <begin position="47"/>
        <end position="69"/>
    </location>
</feature>
<comment type="similarity">
    <text evidence="2">Belongs to the HupC/HyaC/HydC family.</text>
</comment>
<dbReference type="Gene3D" id="1.20.950.20">
    <property type="entry name" value="Transmembrane di-heme cytochromes, Chain C"/>
    <property type="match status" value="1"/>
</dbReference>
<evidence type="ECO:0000256" key="10">
    <source>
        <dbReference type="ARBA" id="ARBA00023004"/>
    </source>
</evidence>
<dbReference type="GO" id="GO:0005506">
    <property type="term" value="F:iron ion binding"/>
    <property type="evidence" value="ECO:0007669"/>
    <property type="project" value="InterPro"/>
</dbReference>
<dbReference type="Proteomes" id="UP000031631">
    <property type="component" value="Chromosome"/>
</dbReference>
<dbReference type="RefSeq" id="WP_041065538.1">
    <property type="nucleotide sequence ID" value="NZ_AP012273.1"/>
</dbReference>
<keyword evidence="4" id="KW-1003">Cell membrane</keyword>
<dbReference type="Pfam" id="PF01292">
    <property type="entry name" value="Ni_hydr_CYTB"/>
    <property type="match status" value="1"/>
</dbReference>
<keyword evidence="7" id="KW-0479">Metal-binding</keyword>
<keyword evidence="9 12" id="KW-1133">Transmembrane helix</keyword>
<dbReference type="KEGG" id="tbn:TBH_C0698"/>
<comment type="subcellular location">
    <subcellularLocation>
        <location evidence="1">Cell membrane</location>
        <topology evidence="1">Multi-pass membrane protein</topology>
    </subcellularLocation>
</comment>
<keyword evidence="10" id="KW-0408">Iron</keyword>
<reference evidence="14 15" key="1">
    <citation type="journal article" date="2014" name="PLoS ONE">
        <title>Physiological and genomic features of a novel sulfur-oxidizing gammaproteobacterium belonging to a previously uncultivated symbiotic lineage isolated from a hydrothermal vent.</title>
        <authorList>
            <person name="Nunoura T."/>
            <person name="Takaki Y."/>
            <person name="Kazama H."/>
            <person name="Kakuta J."/>
            <person name="Shimamura S."/>
            <person name="Makita H."/>
            <person name="Hirai M."/>
            <person name="Miyazaki M."/>
            <person name="Takai K."/>
        </authorList>
    </citation>
    <scope>NUCLEOTIDE SEQUENCE [LARGE SCALE GENOMIC DNA]</scope>
    <source>
        <strain evidence="14 15">Hiromi1</strain>
    </source>
</reference>
<evidence type="ECO:0000313" key="15">
    <source>
        <dbReference type="Proteomes" id="UP000031631"/>
    </source>
</evidence>
<evidence type="ECO:0000256" key="1">
    <source>
        <dbReference type="ARBA" id="ARBA00004651"/>
    </source>
</evidence>
<evidence type="ECO:0000256" key="3">
    <source>
        <dbReference type="ARBA" id="ARBA00022448"/>
    </source>
</evidence>
<protein>
    <submittedName>
        <fullName evidence="14">Thiosulfate reductase cytochrome b subunit</fullName>
    </submittedName>
</protein>
<dbReference type="InterPro" id="IPR016174">
    <property type="entry name" value="Di-haem_cyt_TM"/>
</dbReference>
<proteinExistence type="inferred from homology"/>
<organism evidence="14 15">
    <name type="scientific">Thiolapillus brandeum</name>
    <dbReference type="NCBI Taxonomy" id="1076588"/>
    <lineage>
        <taxon>Bacteria</taxon>
        <taxon>Pseudomonadati</taxon>
        <taxon>Pseudomonadota</taxon>
        <taxon>Gammaproteobacteria</taxon>
        <taxon>Chromatiales</taxon>
        <taxon>Sedimenticolaceae</taxon>
        <taxon>Thiolapillus</taxon>
    </lineage>
</organism>
<evidence type="ECO:0000256" key="5">
    <source>
        <dbReference type="ARBA" id="ARBA00022617"/>
    </source>
</evidence>
<evidence type="ECO:0000256" key="9">
    <source>
        <dbReference type="ARBA" id="ARBA00022989"/>
    </source>
</evidence>
<gene>
    <name evidence="14" type="ORF">TBH_C0698</name>
</gene>
<name>A0A7U6GHB7_9GAMM</name>